<proteinExistence type="predicted"/>
<dbReference type="RefSeq" id="WP_176065667.1">
    <property type="nucleotide sequence ID" value="NZ_JABWMJ010000001.1"/>
</dbReference>
<gene>
    <name evidence="2" type="ORF">HQN59_02365</name>
</gene>
<feature type="compositionally biased region" description="Basic and acidic residues" evidence="1">
    <location>
        <begin position="11"/>
        <end position="20"/>
    </location>
</feature>
<accession>A0A7Y6TV17</accession>
<dbReference type="AlphaFoldDB" id="A0A7Y6TV17"/>
<dbReference type="Proteomes" id="UP000529637">
    <property type="component" value="Unassembled WGS sequence"/>
</dbReference>
<feature type="region of interest" description="Disordered" evidence="1">
    <location>
        <begin position="1"/>
        <end position="20"/>
    </location>
</feature>
<evidence type="ECO:0000313" key="2">
    <source>
        <dbReference type="EMBL" id="NUZ04595.1"/>
    </source>
</evidence>
<name>A0A7Y6TV17_9BURK</name>
<reference evidence="2 3" key="1">
    <citation type="submission" date="2020-06" db="EMBL/GenBank/DDBJ databases">
        <title>Schlegella sp. ID0723 isolated from air conditioner.</title>
        <authorList>
            <person name="Kim D.Y."/>
            <person name="Kim D.-U."/>
        </authorList>
    </citation>
    <scope>NUCLEOTIDE SEQUENCE [LARGE SCALE GENOMIC DNA]</scope>
    <source>
        <strain evidence="2 3">ID0723</strain>
    </source>
</reference>
<evidence type="ECO:0000256" key="1">
    <source>
        <dbReference type="SAM" id="MobiDB-lite"/>
    </source>
</evidence>
<comment type="caution">
    <text evidence="2">The sequence shown here is derived from an EMBL/GenBank/DDBJ whole genome shotgun (WGS) entry which is preliminary data.</text>
</comment>
<organism evidence="2 3">
    <name type="scientific">Piscinibacter koreensis</name>
    <dbReference type="NCBI Taxonomy" id="2742824"/>
    <lineage>
        <taxon>Bacteria</taxon>
        <taxon>Pseudomonadati</taxon>
        <taxon>Pseudomonadota</taxon>
        <taxon>Betaproteobacteria</taxon>
        <taxon>Burkholderiales</taxon>
        <taxon>Sphaerotilaceae</taxon>
        <taxon>Piscinibacter</taxon>
    </lineage>
</organism>
<keyword evidence="3" id="KW-1185">Reference proteome</keyword>
<dbReference type="EMBL" id="JABWMJ010000001">
    <property type="protein sequence ID" value="NUZ04595.1"/>
    <property type="molecule type" value="Genomic_DNA"/>
</dbReference>
<sequence length="269" mass="29426">MNDIDSLGDPGDTRSDAHERLGRVHGPGELQAALLALLLPPNSQRARRAWRAEVGPLPSLDELRADVEGLSGAARLPWFDVFLARMKLHAPEARQQLLAATRRVVAARGATAPIDQLHYLLMRKHLGRPKPLVARPEAVSDTGSWLESDVRSVAVYTGYLARMVPGTEADAGAAWYREVLLTWEPVETQPPFERIRSDAMLQALGALQTLSWMQRPTIVRSWVAAALQVGAKERLARGAADALRLSCALIDAPLPPELARHYVTLAPDA</sequence>
<protein>
    <submittedName>
        <fullName evidence="2">Uncharacterized protein</fullName>
    </submittedName>
</protein>
<evidence type="ECO:0000313" key="3">
    <source>
        <dbReference type="Proteomes" id="UP000529637"/>
    </source>
</evidence>